<name>A0A256GV41_9HYPH</name>
<dbReference type="AlphaFoldDB" id="A0A256GV41"/>
<dbReference type="SMART" id="SM00822">
    <property type="entry name" value="PKS_KR"/>
    <property type="match status" value="1"/>
</dbReference>
<evidence type="ECO:0000256" key="3">
    <source>
        <dbReference type="ARBA" id="ARBA00023027"/>
    </source>
</evidence>
<comment type="similarity">
    <text evidence="1">Belongs to the short-chain dehydrogenases/reductases (SDR) family.</text>
</comment>
<dbReference type="InterPro" id="IPR057326">
    <property type="entry name" value="KR_dom"/>
</dbReference>
<reference evidence="6 7" key="1">
    <citation type="submission" date="2017-07" db="EMBL/GenBank/DDBJ databases">
        <title>Phylogenetic study on the rhizospheric bacterium Ochrobactrum sp. A44.</title>
        <authorList>
            <person name="Krzyzanowska D.M."/>
            <person name="Ossowicki A."/>
            <person name="Rajewska M."/>
            <person name="Maciag T."/>
            <person name="Kaczynski Z."/>
            <person name="Czerwicka M."/>
            <person name="Jafra S."/>
        </authorList>
    </citation>
    <scope>NUCLEOTIDE SEQUENCE [LARGE SCALE GENOMIC DNA]</scope>
    <source>
        <strain evidence="6 7">CCUG 30717</strain>
    </source>
</reference>
<dbReference type="SUPFAM" id="SSF51735">
    <property type="entry name" value="NAD(P)-binding Rossmann-fold domains"/>
    <property type="match status" value="1"/>
</dbReference>
<dbReference type="InterPro" id="IPR036291">
    <property type="entry name" value="NAD(P)-bd_dom_sf"/>
</dbReference>
<dbReference type="Proteomes" id="UP000216188">
    <property type="component" value="Unassembled WGS sequence"/>
</dbReference>
<evidence type="ECO:0000313" key="6">
    <source>
        <dbReference type="EMBL" id="OYR30982.1"/>
    </source>
</evidence>
<evidence type="ECO:0000313" key="7">
    <source>
        <dbReference type="Proteomes" id="UP000216188"/>
    </source>
</evidence>
<keyword evidence="7" id="KW-1185">Reference proteome</keyword>
<keyword evidence="4" id="KW-0812">Transmembrane</keyword>
<sequence>MKFDKKLYLVTGGASGIGLATAVFLAESGARVVVSDRNIPSSTLPRGISFLRCDVKEPNDVDQMISQLIEEHGVPDGVVTSAGVDRHHNFLELEDTEFAEILQINVLGSFRIVQRLARIWAKAPRSHADAYSVVLLSSVNSVIATPSHTAYATSKGAVAQMVRVMAVELAPFGIRVNAMAPGTVRTPLLDALEKEKPKALEAVLRRTPMKRVGEPEEIAAGIAFLLSNLASYITGQSLFADGGRTVQNLTLD</sequence>
<feature type="transmembrane region" description="Helical" evidence="4">
    <location>
        <begin position="7"/>
        <end position="26"/>
    </location>
</feature>
<dbReference type="PANTHER" id="PTHR24321:SF8">
    <property type="entry name" value="ESTRADIOL 17-BETA-DEHYDROGENASE 8-RELATED"/>
    <property type="match status" value="1"/>
</dbReference>
<keyword evidence="2" id="KW-0560">Oxidoreductase</keyword>
<evidence type="ECO:0000259" key="5">
    <source>
        <dbReference type="SMART" id="SM00822"/>
    </source>
</evidence>
<proteinExistence type="inferred from homology"/>
<evidence type="ECO:0000256" key="1">
    <source>
        <dbReference type="ARBA" id="ARBA00006484"/>
    </source>
</evidence>
<dbReference type="EMBL" id="NNRM01000001">
    <property type="protein sequence ID" value="OYR30982.1"/>
    <property type="molecule type" value="Genomic_DNA"/>
</dbReference>
<dbReference type="InterPro" id="IPR020904">
    <property type="entry name" value="Sc_DH/Rdtase_CS"/>
</dbReference>
<feature type="domain" description="Ketoreductase" evidence="5">
    <location>
        <begin position="6"/>
        <end position="182"/>
    </location>
</feature>
<accession>A0A256GV41</accession>
<organism evidence="6 7">
    <name type="scientific">Brucella pseudogrignonensis</name>
    <dbReference type="NCBI Taxonomy" id="419475"/>
    <lineage>
        <taxon>Bacteria</taxon>
        <taxon>Pseudomonadati</taxon>
        <taxon>Pseudomonadota</taxon>
        <taxon>Alphaproteobacteria</taxon>
        <taxon>Hyphomicrobiales</taxon>
        <taxon>Brucellaceae</taxon>
        <taxon>Brucella/Ochrobactrum group</taxon>
        <taxon>Brucella</taxon>
    </lineage>
</organism>
<dbReference type="RefSeq" id="WP_094543037.1">
    <property type="nucleotide sequence ID" value="NZ_JBHEEM010000023.1"/>
</dbReference>
<dbReference type="Gene3D" id="3.40.50.720">
    <property type="entry name" value="NAD(P)-binding Rossmann-like Domain"/>
    <property type="match status" value="1"/>
</dbReference>
<keyword evidence="3" id="KW-0520">NAD</keyword>
<protein>
    <submittedName>
        <fullName evidence="6">KR domain protein</fullName>
    </submittedName>
</protein>
<keyword evidence="4" id="KW-1133">Transmembrane helix</keyword>
<evidence type="ECO:0000256" key="2">
    <source>
        <dbReference type="ARBA" id="ARBA00023002"/>
    </source>
</evidence>
<dbReference type="PROSITE" id="PS00061">
    <property type="entry name" value="ADH_SHORT"/>
    <property type="match status" value="1"/>
</dbReference>
<dbReference type="Pfam" id="PF13561">
    <property type="entry name" value="adh_short_C2"/>
    <property type="match status" value="1"/>
</dbReference>
<dbReference type="CDD" id="cd05233">
    <property type="entry name" value="SDR_c"/>
    <property type="match status" value="1"/>
</dbReference>
<dbReference type="PRINTS" id="PR00081">
    <property type="entry name" value="GDHRDH"/>
</dbReference>
<gene>
    <name evidence="6" type="ORF">CEV34_0042</name>
</gene>
<dbReference type="GO" id="GO:0016491">
    <property type="term" value="F:oxidoreductase activity"/>
    <property type="evidence" value="ECO:0007669"/>
    <property type="project" value="UniProtKB-KW"/>
</dbReference>
<evidence type="ECO:0000256" key="4">
    <source>
        <dbReference type="SAM" id="Phobius"/>
    </source>
</evidence>
<dbReference type="FunFam" id="3.40.50.720:FF:000084">
    <property type="entry name" value="Short-chain dehydrogenase reductase"/>
    <property type="match status" value="1"/>
</dbReference>
<comment type="caution">
    <text evidence="6">The sequence shown here is derived from an EMBL/GenBank/DDBJ whole genome shotgun (WGS) entry which is preliminary data.</text>
</comment>
<dbReference type="InterPro" id="IPR002347">
    <property type="entry name" value="SDR_fam"/>
</dbReference>
<dbReference type="PANTHER" id="PTHR24321">
    <property type="entry name" value="DEHYDROGENASES, SHORT CHAIN"/>
    <property type="match status" value="1"/>
</dbReference>
<keyword evidence="4" id="KW-0472">Membrane</keyword>